<feature type="compositionally biased region" description="Basic residues" evidence="1">
    <location>
        <begin position="111"/>
        <end position="124"/>
    </location>
</feature>
<dbReference type="Proteomes" id="UP000232688">
    <property type="component" value="Unassembled WGS sequence"/>
</dbReference>
<gene>
    <name evidence="3" type="ORF">RhiirA1_504384</name>
    <name evidence="2" type="ORF">RhiirA5_418163</name>
</gene>
<dbReference type="VEuPathDB" id="FungiDB:RhiirFUN_016745"/>
<feature type="region of interest" description="Disordered" evidence="1">
    <location>
        <begin position="1"/>
        <end position="29"/>
    </location>
</feature>
<feature type="compositionally biased region" description="Basic residues" evidence="1">
    <location>
        <begin position="1"/>
        <end position="14"/>
    </location>
</feature>
<reference evidence="2 5" key="1">
    <citation type="submission" date="2016-04" db="EMBL/GenBank/DDBJ databases">
        <title>Genome analyses suggest a sexual origin of heterokaryosis in a supposedly ancient asexual fungus.</title>
        <authorList>
            <person name="Ropars J."/>
            <person name="Sedzielewska K."/>
            <person name="Noel J."/>
            <person name="Charron P."/>
            <person name="Farinelli L."/>
            <person name="Marton T."/>
            <person name="Kruger M."/>
            <person name="Pelin A."/>
            <person name="Brachmann A."/>
            <person name="Corradi N."/>
        </authorList>
    </citation>
    <scope>NUCLEOTIDE SEQUENCE [LARGE SCALE GENOMIC DNA]</scope>
    <source>
        <strain evidence="2 5">A5</strain>
    </source>
</reference>
<evidence type="ECO:0000313" key="3">
    <source>
        <dbReference type="EMBL" id="PKC69499.1"/>
    </source>
</evidence>
<dbReference type="EMBL" id="LLXH01000276">
    <property type="protein sequence ID" value="PKC69499.1"/>
    <property type="molecule type" value="Genomic_DNA"/>
</dbReference>
<evidence type="ECO:0000313" key="5">
    <source>
        <dbReference type="Proteomes" id="UP000232722"/>
    </source>
</evidence>
<protein>
    <submittedName>
        <fullName evidence="3">Uncharacterized protein</fullName>
    </submittedName>
</protein>
<dbReference type="AlphaFoldDB" id="A0A2N0S1S2"/>
<evidence type="ECO:0000313" key="4">
    <source>
        <dbReference type="Proteomes" id="UP000232688"/>
    </source>
</evidence>
<organism evidence="3 4">
    <name type="scientific">Rhizophagus irregularis</name>
    <dbReference type="NCBI Taxonomy" id="588596"/>
    <lineage>
        <taxon>Eukaryota</taxon>
        <taxon>Fungi</taxon>
        <taxon>Fungi incertae sedis</taxon>
        <taxon>Mucoromycota</taxon>
        <taxon>Glomeromycotina</taxon>
        <taxon>Glomeromycetes</taxon>
        <taxon>Glomerales</taxon>
        <taxon>Glomeraceae</taxon>
        <taxon>Rhizophagus</taxon>
    </lineage>
</organism>
<reference evidence="3 4" key="3">
    <citation type="submission" date="2017-10" db="EMBL/GenBank/DDBJ databases">
        <title>Extensive intraspecific genome diversity in a model arbuscular mycorrhizal fungus.</title>
        <authorList>
            <person name="Chen E.C.H."/>
            <person name="Morin E."/>
            <person name="Baudet D."/>
            <person name="Noel J."/>
            <person name="Ndikumana S."/>
            <person name="Charron P."/>
            <person name="St-Onge C."/>
            <person name="Giorgi J."/>
            <person name="Grigoriev I.V."/>
            <person name="Roux C."/>
            <person name="Martin F.M."/>
            <person name="Corradi N."/>
        </authorList>
    </citation>
    <scope>NUCLEOTIDE SEQUENCE [LARGE SCALE GENOMIC DNA]</scope>
    <source>
        <strain evidence="3 4">A1</strain>
    </source>
</reference>
<name>A0A2N0S1S2_9GLOM</name>
<feature type="region of interest" description="Disordered" evidence="1">
    <location>
        <begin position="84"/>
        <end position="124"/>
    </location>
</feature>
<comment type="caution">
    <text evidence="3">The sequence shown here is derived from an EMBL/GenBank/DDBJ whole genome shotgun (WGS) entry which is preliminary data.</text>
</comment>
<dbReference type="VEuPathDB" id="FungiDB:FUN_011706"/>
<feature type="compositionally biased region" description="Low complexity" evidence="1">
    <location>
        <begin position="17"/>
        <end position="26"/>
    </location>
</feature>
<proteinExistence type="predicted"/>
<reference evidence="3 4" key="4">
    <citation type="submission" date="2017-10" db="EMBL/GenBank/DDBJ databases">
        <title>Genome analyses suggest a sexual origin of heterokaryosis in a supposedly ancient asexual fungus.</title>
        <authorList>
            <person name="Corradi N."/>
            <person name="Sedzielewska K."/>
            <person name="Noel J."/>
            <person name="Charron P."/>
            <person name="Farinelli L."/>
            <person name="Marton T."/>
            <person name="Kruger M."/>
            <person name="Pelin A."/>
            <person name="Brachmann A."/>
            <person name="Corradi N."/>
        </authorList>
    </citation>
    <scope>NUCLEOTIDE SEQUENCE [LARGE SCALE GENOMIC DNA]</scope>
    <source>
        <strain evidence="3 4">A1</strain>
    </source>
</reference>
<evidence type="ECO:0000313" key="2">
    <source>
        <dbReference type="EMBL" id="PKC07462.1"/>
    </source>
</evidence>
<dbReference type="Proteomes" id="UP000232722">
    <property type="component" value="Unassembled WGS sequence"/>
</dbReference>
<evidence type="ECO:0000256" key="1">
    <source>
        <dbReference type="SAM" id="MobiDB-lite"/>
    </source>
</evidence>
<dbReference type="VEuPathDB" id="FungiDB:RhiirA1_504384"/>
<sequence>MKNIKFKGPTKKVRFASTNTSSTQQSDDFPVEKELYFDATDQLEIELTLPSASSSSIKPSSHIGTSKEVVEEFTNLDKDFSKRLPLRPLISTKPKDDNESSDYSGETKESNKKKRKKKKASDSD</sequence>
<reference evidence="2 5" key="2">
    <citation type="submission" date="2017-09" db="EMBL/GenBank/DDBJ databases">
        <title>Extensive intraspecific genome diversity in a model arbuscular mycorrhizal fungus.</title>
        <authorList>
            <person name="Chen E.C."/>
            <person name="Morin E."/>
            <person name="Beaudet D."/>
            <person name="Noel J."/>
            <person name="Ndikumana S."/>
            <person name="Charron P."/>
            <person name="St-Onge C."/>
            <person name="Giorgi J."/>
            <person name="Grigoriev I.V."/>
            <person name="Roux C."/>
            <person name="Martin F.M."/>
            <person name="Corradi N."/>
        </authorList>
    </citation>
    <scope>NUCLEOTIDE SEQUENCE [LARGE SCALE GENOMIC DNA]</scope>
    <source>
        <strain evidence="2 5">A5</strain>
    </source>
</reference>
<dbReference type="EMBL" id="LLXJ01000639">
    <property type="protein sequence ID" value="PKC07462.1"/>
    <property type="molecule type" value="Genomic_DNA"/>
</dbReference>
<accession>A0A2N0S1S2</accession>